<comment type="caution">
    <text evidence="1">The sequence shown here is derived from an EMBL/GenBank/DDBJ whole genome shotgun (WGS) entry which is preliminary data.</text>
</comment>
<dbReference type="InterPro" id="IPR027417">
    <property type="entry name" value="P-loop_NTPase"/>
</dbReference>
<dbReference type="OrthoDB" id="3267153at2759"/>
<evidence type="ECO:0000313" key="2">
    <source>
        <dbReference type="Proteomes" id="UP000559256"/>
    </source>
</evidence>
<dbReference type="AlphaFoldDB" id="A0A8H5LN28"/>
<accession>A0A8H5LN28</accession>
<dbReference type="EMBL" id="JAACJM010000034">
    <property type="protein sequence ID" value="KAF5363144.1"/>
    <property type="molecule type" value="Genomic_DNA"/>
</dbReference>
<organism evidence="1 2">
    <name type="scientific">Tetrapyrgos nigripes</name>
    <dbReference type="NCBI Taxonomy" id="182062"/>
    <lineage>
        <taxon>Eukaryota</taxon>
        <taxon>Fungi</taxon>
        <taxon>Dikarya</taxon>
        <taxon>Basidiomycota</taxon>
        <taxon>Agaricomycotina</taxon>
        <taxon>Agaricomycetes</taxon>
        <taxon>Agaricomycetidae</taxon>
        <taxon>Agaricales</taxon>
        <taxon>Marasmiineae</taxon>
        <taxon>Marasmiaceae</taxon>
        <taxon>Tetrapyrgos</taxon>
    </lineage>
</organism>
<evidence type="ECO:0000313" key="1">
    <source>
        <dbReference type="EMBL" id="KAF5363144.1"/>
    </source>
</evidence>
<dbReference type="Proteomes" id="UP000559256">
    <property type="component" value="Unassembled WGS sequence"/>
</dbReference>
<reference evidence="1 2" key="1">
    <citation type="journal article" date="2020" name="ISME J.">
        <title>Uncovering the hidden diversity of litter-decomposition mechanisms in mushroom-forming fungi.</title>
        <authorList>
            <person name="Floudas D."/>
            <person name="Bentzer J."/>
            <person name="Ahren D."/>
            <person name="Johansson T."/>
            <person name="Persson P."/>
            <person name="Tunlid A."/>
        </authorList>
    </citation>
    <scope>NUCLEOTIDE SEQUENCE [LARGE SCALE GENOMIC DNA]</scope>
    <source>
        <strain evidence="1 2">CBS 291.85</strain>
    </source>
</reference>
<proteinExistence type="predicted"/>
<name>A0A8H5LN28_9AGAR</name>
<sequence>MSLPTEFINQRGVHDIHRAFAFASNPQFIFHDSPGFEKGGAKELEDVQQFIENRAKATNVEDQLHAVWFCLVTDAARPVLELEERFFREKRFGNVIAIFTKFDDLVTQLYDEDREEAQIYRDATAYVEDKFQKPLAECNYPPSAYLCFEAMQEPNGNHQQQVKELMKKTADSLGDPAMKLLFVSIQQNNLELCIKYAVKYTEAVNFTLKRNTFNCLQWFCHVYVSSVAIHIRALMRDIAV</sequence>
<evidence type="ECO:0008006" key="3">
    <source>
        <dbReference type="Google" id="ProtNLM"/>
    </source>
</evidence>
<protein>
    <recommendedName>
        <fullName evidence="3">G domain-containing protein</fullName>
    </recommendedName>
</protein>
<gene>
    <name evidence="1" type="ORF">D9758_008307</name>
</gene>
<keyword evidence="2" id="KW-1185">Reference proteome</keyword>
<dbReference type="Gene3D" id="3.40.50.300">
    <property type="entry name" value="P-loop containing nucleotide triphosphate hydrolases"/>
    <property type="match status" value="1"/>
</dbReference>